<name>A0A0G0NZA5_9BACT</name>
<organism evidence="1 2">
    <name type="scientific">Candidatus Azambacteria bacterium GW2011_GWA2_39_10</name>
    <dbReference type="NCBI Taxonomy" id="1618611"/>
    <lineage>
        <taxon>Bacteria</taxon>
        <taxon>Candidatus Azamiibacteriota</taxon>
    </lineage>
</organism>
<proteinExistence type="predicted"/>
<accession>A0A0G0NZA5</accession>
<comment type="caution">
    <text evidence="1">The sequence shown here is derived from an EMBL/GenBank/DDBJ whole genome shotgun (WGS) entry which is preliminary data.</text>
</comment>
<sequence length="73" mass="8795">MYRRDLRKEMLTMSFVVAPMGPLSEFFYLRDYWQPELFNGWSIGIEDLIFGFKEFKSRVDPSSVQKHRKGKRT</sequence>
<gene>
    <name evidence="1" type="ORF">UT16_C0022G0002</name>
</gene>
<protein>
    <submittedName>
        <fullName evidence="1">Uncharacterized protein</fullName>
    </submittedName>
</protein>
<dbReference type="AlphaFoldDB" id="A0A0G0NZA5"/>
<reference evidence="1 2" key="1">
    <citation type="journal article" date="2015" name="Nature">
        <title>rRNA introns, odd ribosomes, and small enigmatic genomes across a large radiation of phyla.</title>
        <authorList>
            <person name="Brown C.T."/>
            <person name="Hug L.A."/>
            <person name="Thomas B.C."/>
            <person name="Sharon I."/>
            <person name="Castelle C.J."/>
            <person name="Singh A."/>
            <person name="Wilkins M.J."/>
            <person name="Williams K.H."/>
            <person name="Banfield J.F."/>
        </authorList>
    </citation>
    <scope>NUCLEOTIDE SEQUENCE [LARGE SCALE GENOMIC DNA]</scope>
</reference>
<dbReference type="Proteomes" id="UP000034706">
    <property type="component" value="Unassembled WGS sequence"/>
</dbReference>
<evidence type="ECO:0000313" key="1">
    <source>
        <dbReference type="EMBL" id="KKQ91174.1"/>
    </source>
</evidence>
<evidence type="ECO:0000313" key="2">
    <source>
        <dbReference type="Proteomes" id="UP000034706"/>
    </source>
</evidence>
<dbReference type="EMBL" id="LBVT01000022">
    <property type="protein sequence ID" value="KKQ91174.1"/>
    <property type="molecule type" value="Genomic_DNA"/>
</dbReference>